<comment type="subcellular location">
    <subcellularLocation>
        <location evidence="1 8">Nucleus</location>
    </subcellularLocation>
</comment>
<evidence type="ECO:0000256" key="7">
    <source>
        <dbReference type="PROSITE-ProRule" id="PRU00024"/>
    </source>
</evidence>
<dbReference type="PANTHER" id="PTHR31319">
    <property type="entry name" value="ZINC FINGER PROTEIN CONSTANS-LIKE 4"/>
    <property type="match status" value="1"/>
</dbReference>
<dbReference type="EMBL" id="JAEACU010000005">
    <property type="protein sequence ID" value="KAH7528848.1"/>
    <property type="molecule type" value="Genomic_DNA"/>
</dbReference>
<comment type="similarity">
    <text evidence="2">Belongs to the CONSTANS family.</text>
</comment>
<evidence type="ECO:0000313" key="12">
    <source>
        <dbReference type="Proteomes" id="UP000813462"/>
    </source>
</evidence>
<evidence type="ECO:0000313" key="11">
    <source>
        <dbReference type="EMBL" id="KAH7528848.1"/>
    </source>
</evidence>
<dbReference type="PROSITE" id="PS50119">
    <property type="entry name" value="ZF_BBOX"/>
    <property type="match status" value="2"/>
</dbReference>
<evidence type="ECO:0000256" key="4">
    <source>
        <dbReference type="ARBA" id="ARBA00022771"/>
    </source>
</evidence>
<evidence type="ECO:0000256" key="5">
    <source>
        <dbReference type="ARBA" id="ARBA00022833"/>
    </source>
</evidence>
<keyword evidence="5" id="KW-0862">Zinc</keyword>
<protein>
    <recommendedName>
        <fullName evidence="13">Zinc finger protein CONSTANS-LIKE 2</fullName>
    </recommendedName>
</protein>
<dbReference type="InterPro" id="IPR049808">
    <property type="entry name" value="CONSTANS-like_Bbox1"/>
</dbReference>
<dbReference type="GO" id="GO:0003700">
    <property type="term" value="F:DNA-binding transcription factor activity"/>
    <property type="evidence" value="ECO:0007669"/>
    <property type="project" value="TreeGrafter"/>
</dbReference>
<evidence type="ECO:0000256" key="6">
    <source>
        <dbReference type="ARBA" id="ARBA00023242"/>
    </source>
</evidence>
<dbReference type="GO" id="GO:0009909">
    <property type="term" value="P:regulation of flower development"/>
    <property type="evidence" value="ECO:0007669"/>
    <property type="project" value="InterPro"/>
</dbReference>
<feature type="domain" description="B box-type" evidence="9">
    <location>
        <begin position="64"/>
        <end position="111"/>
    </location>
</feature>
<name>A0A978VEQ9_ZIZJJ</name>
<proteinExistence type="inferred from homology"/>
<evidence type="ECO:0000259" key="9">
    <source>
        <dbReference type="PROSITE" id="PS50119"/>
    </source>
</evidence>
<dbReference type="CDD" id="cd19821">
    <property type="entry name" value="Bbox1_BBX-like"/>
    <property type="match status" value="2"/>
</dbReference>
<reference evidence="11" key="1">
    <citation type="journal article" date="2021" name="Front. Plant Sci.">
        <title>Chromosome-Scale Genome Assembly for Chinese Sour Jujube and Insights Into Its Genome Evolution and Domestication Signature.</title>
        <authorList>
            <person name="Shen L.-Y."/>
            <person name="Luo H."/>
            <person name="Wang X.-L."/>
            <person name="Wang X.-M."/>
            <person name="Qiu X.-J."/>
            <person name="Liu H."/>
            <person name="Zhou S.-S."/>
            <person name="Jia K.-H."/>
            <person name="Nie S."/>
            <person name="Bao Y.-T."/>
            <person name="Zhang R.-G."/>
            <person name="Yun Q.-Z."/>
            <person name="Chai Y.-H."/>
            <person name="Lu J.-Y."/>
            <person name="Li Y."/>
            <person name="Zhao S.-W."/>
            <person name="Mao J.-F."/>
            <person name="Jia S.-G."/>
            <person name="Mao Y.-M."/>
        </authorList>
    </citation>
    <scope>NUCLEOTIDE SEQUENCE</scope>
    <source>
        <strain evidence="11">AT0</strain>
        <tissue evidence="11">Leaf</tissue>
    </source>
</reference>
<feature type="domain" description="B box-type" evidence="9">
    <location>
        <begin position="21"/>
        <end position="68"/>
    </location>
</feature>
<dbReference type="GO" id="GO:0008270">
    <property type="term" value="F:zinc ion binding"/>
    <property type="evidence" value="ECO:0007669"/>
    <property type="project" value="UniProtKB-KW"/>
</dbReference>
<dbReference type="Pfam" id="PF00643">
    <property type="entry name" value="zf-B_box"/>
    <property type="match status" value="2"/>
</dbReference>
<keyword evidence="4 7" id="KW-0863">Zinc-finger</keyword>
<evidence type="ECO:0000256" key="2">
    <source>
        <dbReference type="ARBA" id="ARBA00010024"/>
    </source>
</evidence>
<keyword evidence="3" id="KW-0479">Metal-binding</keyword>
<evidence type="ECO:0000256" key="8">
    <source>
        <dbReference type="PROSITE-ProRule" id="PRU00357"/>
    </source>
</evidence>
<organism evidence="11 12">
    <name type="scientific">Ziziphus jujuba var. spinosa</name>
    <dbReference type="NCBI Taxonomy" id="714518"/>
    <lineage>
        <taxon>Eukaryota</taxon>
        <taxon>Viridiplantae</taxon>
        <taxon>Streptophyta</taxon>
        <taxon>Embryophyta</taxon>
        <taxon>Tracheophyta</taxon>
        <taxon>Spermatophyta</taxon>
        <taxon>Magnoliopsida</taxon>
        <taxon>eudicotyledons</taxon>
        <taxon>Gunneridae</taxon>
        <taxon>Pentapetalae</taxon>
        <taxon>rosids</taxon>
        <taxon>fabids</taxon>
        <taxon>Rosales</taxon>
        <taxon>Rhamnaceae</taxon>
        <taxon>Paliureae</taxon>
        <taxon>Ziziphus</taxon>
    </lineage>
</organism>
<evidence type="ECO:0000256" key="1">
    <source>
        <dbReference type="ARBA" id="ARBA00004123"/>
    </source>
</evidence>
<evidence type="ECO:0008006" key="13">
    <source>
        <dbReference type="Google" id="ProtNLM"/>
    </source>
</evidence>
<accession>A0A978VEQ9</accession>
<comment type="caution">
    <text evidence="11">The sequence shown here is derived from an EMBL/GenBank/DDBJ whole genome shotgun (WGS) entry which is preliminary data.</text>
</comment>
<evidence type="ECO:0000259" key="10">
    <source>
        <dbReference type="PROSITE" id="PS51017"/>
    </source>
</evidence>
<dbReference type="Pfam" id="PF06203">
    <property type="entry name" value="CCT"/>
    <property type="match status" value="1"/>
</dbReference>
<dbReference type="Proteomes" id="UP000813462">
    <property type="component" value="Unassembled WGS sequence"/>
</dbReference>
<keyword evidence="6 8" id="KW-0539">Nucleus</keyword>
<dbReference type="SMART" id="SM00336">
    <property type="entry name" value="BBOX"/>
    <property type="match status" value="2"/>
</dbReference>
<dbReference type="InterPro" id="IPR045281">
    <property type="entry name" value="CONSTANS-like"/>
</dbReference>
<dbReference type="GO" id="GO:0005634">
    <property type="term" value="C:nucleus"/>
    <property type="evidence" value="ECO:0007669"/>
    <property type="project" value="UniProtKB-SubCell"/>
</dbReference>
<dbReference type="InterPro" id="IPR000315">
    <property type="entry name" value="Znf_B-box"/>
</dbReference>
<dbReference type="InterPro" id="IPR010402">
    <property type="entry name" value="CCT_domain"/>
</dbReference>
<evidence type="ECO:0000256" key="3">
    <source>
        <dbReference type="ARBA" id="ARBA00022723"/>
    </source>
</evidence>
<sequence>MLKVDSGMLKVDSGGEGYHGNWARICDTCQAAASTLYCHTDSAFLCSACDERIHASNSLAFPHERVWICTACENAPAAVTCKADAASLCHSCDVEIHSANPLAHRHNRVPITSLPIVEFPTLTTCLDGLQDPMLEMGNEILGRETNEEIDEGEADSWLLLDPDENENLTSSGFKPGEAVDDQYLGIVEYNSTCTNHDRRQGDYNQQQTYSVYEGDNVSDSIVPVQSVEEQSQVLQHNIQINGEYEASKAVISSTPSSTQCVRFYILVATLSILNASILPKPTINNISNSYTKFPKVTAEISQNSSLLMPLQITSTNREAKVLKYREKRKARKFEKKIRYASRKAYAETRPRVKGRFARRTDIELEEDQMFLIEEYSYGIVPSY</sequence>
<dbReference type="PANTHER" id="PTHR31319:SF45">
    <property type="entry name" value="ZINC FINGER PROTEIN HD1-LIKE"/>
    <property type="match status" value="1"/>
</dbReference>
<dbReference type="AlphaFoldDB" id="A0A978VEQ9"/>
<feature type="domain" description="CCT" evidence="10">
    <location>
        <begin position="317"/>
        <end position="359"/>
    </location>
</feature>
<gene>
    <name evidence="11" type="ORF">FEM48_Zijuj05G0121300</name>
</gene>
<dbReference type="PROSITE" id="PS51017">
    <property type="entry name" value="CCT"/>
    <property type="match status" value="1"/>
</dbReference>